<keyword evidence="3" id="KW-0274">FAD</keyword>
<protein>
    <submittedName>
        <fullName evidence="6">Dehydrogenase</fullName>
    </submittedName>
</protein>
<feature type="domain" description="FAD-dependent oxidoreductase 2 FAD-binding" evidence="5">
    <location>
        <begin position="15"/>
        <end position="529"/>
    </location>
</feature>
<dbReference type="GO" id="GO:0016491">
    <property type="term" value="F:oxidoreductase activity"/>
    <property type="evidence" value="ECO:0007669"/>
    <property type="project" value="UniProtKB-KW"/>
</dbReference>
<dbReference type="PANTHER" id="PTHR43400">
    <property type="entry name" value="FUMARATE REDUCTASE"/>
    <property type="match status" value="1"/>
</dbReference>
<evidence type="ECO:0000313" key="6">
    <source>
        <dbReference type="EMBL" id="OBZ95075.1"/>
    </source>
</evidence>
<accession>A0A1C7P1C6</accession>
<sequence length="551" mass="58771">MSAKIEAACASQAVDVVVVGSGSAALSAALTSARLGLKVAIVEKSDLIGGTSAMSGGGTWIPANHHAIAAGIKDSKENALAYLRATAPEGWGQTDDHLWQAFANAAPDMLQFLEANSPLRFEMIAEPDPFTEAPGGVPHGRMLSPKPLSRNIVGKWAARLRRSTMPHIFSYKEAVDSDFYGAPVRSAMRLGPTLLRRYLNNEAGQGSALITGLLKGCLDAGCEILVSSPVTDLLIDDNGRVAGVVCTREGKQHEIRASRGIVLATGGFEWDETMLRAHFPGATDRLGSPSTNTGDGHKLALKAGAVLEHMDQANVYPTIPTLYEGRLQGLPITFQISPNAIVVNRHGRRFASEYDFNLGEMLDRRDPETGESVHLPAWLIADTRFMKSSAPFRYYASKQPGWIKSAATIEGLAVRIGVDSGNLKQTVDAFNRYSVNGRDEEFQRGDNRWERYKSGGEEDASGNPALGGIETAPFVAMSFNRSILGTKGGAKTNEKGQVIRANGTAIAGLYCAGLTMANPIGTRAIGPGTTIGPCLTWGYICGRSLAESQPV</sequence>
<dbReference type="SUPFAM" id="SSF51905">
    <property type="entry name" value="FAD/NAD(P)-binding domain"/>
    <property type="match status" value="1"/>
</dbReference>
<dbReference type="InterPro" id="IPR027477">
    <property type="entry name" value="Succ_DH/fumarate_Rdtase_cat_sf"/>
</dbReference>
<dbReference type="Gene3D" id="3.50.50.60">
    <property type="entry name" value="FAD/NAD(P)-binding domain"/>
    <property type="match status" value="2"/>
</dbReference>
<evidence type="ECO:0000259" key="5">
    <source>
        <dbReference type="Pfam" id="PF00890"/>
    </source>
</evidence>
<dbReference type="Proteomes" id="UP000093111">
    <property type="component" value="Unassembled WGS sequence"/>
</dbReference>
<dbReference type="InterPro" id="IPR050315">
    <property type="entry name" value="FAD-oxidoreductase_2"/>
</dbReference>
<dbReference type="OrthoDB" id="3178130at2"/>
<comment type="caution">
    <text evidence="6">The sequence shown here is derived from an EMBL/GenBank/DDBJ whole genome shotgun (WGS) entry which is preliminary data.</text>
</comment>
<dbReference type="InterPro" id="IPR003953">
    <property type="entry name" value="FAD-dep_OxRdtase_2_FAD-bd"/>
</dbReference>
<keyword evidence="2" id="KW-0285">Flavoprotein</keyword>
<dbReference type="GO" id="GO:0008202">
    <property type="term" value="P:steroid metabolic process"/>
    <property type="evidence" value="ECO:0007669"/>
    <property type="project" value="UniProtKB-ARBA"/>
</dbReference>
<name>A0A1C7P1C6_9HYPH</name>
<dbReference type="SUPFAM" id="SSF56425">
    <property type="entry name" value="Succinate dehydrogenase/fumarate reductase flavoprotein, catalytic domain"/>
    <property type="match status" value="1"/>
</dbReference>
<dbReference type="STRING" id="1612624.ADU59_13365"/>
<evidence type="ECO:0000256" key="3">
    <source>
        <dbReference type="ARBA" id="ARBA00022827"/>
    </source>
</evidence>
<comment type="cofactor">
    <cofactor evidence="1">
        <name>FAD</name>
        <dbReference type="ChEBI" id="CHEBI:57692"/>
    </cofactor>
</comment>
<evidence type="ECO:0000256" key="1">
    <source>
        <dbReference type="ARBA" id="ARBA00001974"/>
    </source>
</evidence>
<dbReference type="InterPro" id="IPR036188">
    <property type="entry name" value="FAD/NAD-bd_sf"/>
</dbReference>
<keyword evidence="7" id="KW-1185">Reference proteome</keyword>
<dbReference type="PRINTS" id="PR00469">
    <property type="entry name" value="PNDRDTASEII"/>
</dbReference>
<dbReference type="EMBL" id="LGLV01000008">
    <property type="protein sequence ID" value="OBZ95075.1"/>
    <property type="molecule type" value="Genomic_DNA"/>
</dbReference>
<dbReference type="Pfam" id="PF00890">
    <property type="entry name" value="FAD_binding_2"/>
    <property type="match status" value="1"/>
</dbReference>
<gene>
    <name evidence="6" type="ORF">ADU59_13365</name>
</gene>
<organism evidence="6 7">
    <name type="scientific">Pararhizobium polonicum</name>
    <dbReference type="NCBI Taxonomy" id="1612624"/>
    <lineage>
        <taxon>Bacteria</taxon>
        <taxon>Pseudomonadati</taxon>
        <taxon>Pseudomonadota</taxon>
        <taxon>Alphaproteobacteria</taxon>
        <taxon>Hyphomicrobiales</taxon>
        <taxon>Rhizobiaceae</taxon>
        <taxon>Rhizobium/Agrobacterium group</taxon>
        <taxon>Pararhizobium</taxon>
    </lineage>
</organism>
<reference evidence="6 7" key="1">
    <citation type="journal article" date="2016" name="Syst. Appl. Microbiol.">
        <title>Pararhizobium polonicum sp. nov. isolated from tumors on stone fruit rootstocks.</title>
        <authorList>
            <person name="Pulawska J."/>
            <person name="Kuzmanovic N."/>
            <person name="Willems A."/>
            <person name="Pothier J.F."/>
        </authorList>
    </citation>
    <scope>NUCLEOTIDE SEQUENCE [LARGE SCALE GENOMIC DNA]</scope>
    <source>
        <strain evidence="6 7">F5.1</strain>
    </source>
</reference>
<evidence type="ECO:0000256" key="2">
    <source>
        <dbReference type="ARBA" id="ARBA00022630"/>
    </source>
</evidence>
<keyword evidence="4" id="KW-0560">Oxidoreductase</keyword>
<proteinExistence type="predicted"/>
<dbReference type="AlphaFoldDB" id="A0A1C7P1C6"/>
<evidence type="ECO:0000256" key="4">
    <source>
        <dbReference type="ARBA" id="ARBA00023002"/>
    </source>
</evidence>
<evidence type="ECO:0000313" key="7">
    <source>
        <dbReference type="Proteomes" id="UP000093111"/>
    </source>
</evidence>
<dbReference type="RefSeq" id="WP_068954626.1">
    <property type="nucleotide sequence ID" value="NZ_LGLV01000008.1"/>
</dbReference>
<dbReference type="PANTHER" id="PTHR43400:SF10">
    <property type="entry name" value="3-OXOSTEROID 1-DEHYDROGENASE"/>
    <property type="match status" value="1"/>
</dbReference>